<dbReference type="RefSeq" id="WP_208829899.1">
    <property type="nucleotide sequence ID" value="NZ_CP072110.1"/>
</dbReference>
<feature type="domain" description="Solute-binding protein family 3/N-terminal" evidence="4">
    <location>
        <begin position="53"/>
        <end position="245"/>
    </location>
</feature>
<evidence type="ECO:0000259" key="4">
    <source>
        <dbReference type="Pfam" id="PF00497"/>
    </source>
</evidence>
<keyword evidence="2 3" id="KW-0732">Signal</keyword>
<organism evidence="5 6">
    <name type="scientific">Psychrosphaera ytuae</name>
    <dbReference type="NCBI Taxonomy" id="2820710"/>
    <lineage>
        <taxon>Bacteria</taxon>
        <taxon>Pseudomonadati</taxon>
        <taxon>Pseudomonadota</taxon>
        <taxon>Gammaproteobacteria</taxon>
        <taxon>Alteromonadales</taxon>
        <taxon>Pseudoalteromonadaceae</taxon>
        <taxon>Psychrosphaera</taxon>
    </lineage>
</organism>
<protein>
    <submittedName>
        <fullName evidence="5">Transporter substrate-binding domain-containing protein</fullName>
    </submittedName>
</protein>
<dbReference type="KEGG" id="psym:J1N51_07335"/>
<dbReference type="EMBL" id="CP072110">
    <property type="protein sequence ID" value="QTH62596.1"/>
    <property type="molecule type" value="Genomic_DNA"/>
</dbReference>
<evidence type="ECO:0000256" key="1">
    <source>
        <dbReference type="ARBA" id="ARBA00010333"/>
    </source>
</evidence>
<dbReference type="PANTHER" id="PTHR35936:SF25">
    <property type="entry name" value="ABC TRANSPORTER SUBSTRATE-BINDING PROTEIN"/>
    <property type="match status" value="1"/>
</dbReference>
<dbReference type="InterPro" id="IPR001638">
    <property type="entry name" value="Solute-binding_3/MltF_N"/>
</dbReference>
<gene>
    <name evidence="5" type="ORF">J1N51_07335</name>
</gene>
<dbReference type="Proteomes" id="UP000682739">
    <property type="component" value="Chromosome"/>
</dbReference>
<proteinExistence type="inferred from homology"/>
<feature type="chain" id="PRO_5037837230" evidence="3">
    <location>
        <begin position="23"/>
        <end position="345"/>
    </location>
</feature>
<name>A0A975HGZ1_9GAMM</name>
<feature type="signal peptide" evidence="3">
    <location>
        <begin position="1"/>
        <end position="22"/>
    </location>
</feature>
<evidence type="ECO:0000313" key="6">
    <source>
        <dbReference type="Proteomes" id="UP000682739"/>
    </source>
</evidence>
<evidence type="ECO:0000256" key="2">
    <source>
        <dbReference type="ARBA" id="ARBA00022729"/>
    </source>
</evidence>
<reference evidence="5" key="1">
    <citation type="submission" date="2021-03" db="EMBL/GenBank/DDBJ databases">
        <title>Description of Psychrosphaera ytuae sp. nov. isolated from deep sea sediment of South China Sea.</title>
        <authorList>
            <person name="Zhang J."/>
            <person name="Xu X.-D."/>
        </authorList>
    </citation>
    <scope>NUCLEOTIDE SEQUENCE</scope>
    <source>
        <strain evidence="5">MTZ26</strain>
    </source>
</reference>
<comment type="similarity">
    <text evidence="1">Belongs to the bacterial solute-binding protein 3 family.</text>
</comment>
<evidence type="ECO:0000313" key="5">
    <source>
        <dbReference type="EMBL" id="QTH62596.1"/>
    </source>
</evidence>
<evidence type="ECO:0000256" key="3">
    <source>
        <dbReference type="SAM" id="SignalP"/>
    </source>
</evidence>
<dbReference type="AlphaFoldDB" id="A0A975HGZ1"/>
<sequence>MKLFCFLIIVSVGLLKFSPAHAVDSSLDPILNPNTKTVPIATYQWQPYISGSVRESGTAAELLGQIFSQEDINVEWRYQNYDLAFEMIASGKAQGGFPYFKTAERASRVLFSKPIFSVTNRIYYNRQHEKGLPLTDLAQLKQFKFGRVAGYSYGETIDSYLQSAQIFASEKFALEALLNHEIDFLPMTESVMNTMLNNQFKDQALLVRSVDSIVGHDTMHLIAPKTKQGELLRDRVNSLIEQVKNIKSLSLKVVERTRPKDIARLVTAEGYPAIVGQTSLDENSQYYTLPQGTRVLVLKWSNKIVSASQTDRIYKSMIDLSQVVVLNGPHVGKELFIKNMHLEIQ</sequence>
<dbReference type="Pfam" id="PF00497">
    <property type="entry name" value="SBP_bac_3"/>
    <property type="match status" value="1"/>
</dbReference>
<dbReference type="SUPFAM" id="SSF53850">
    <property type="entry name" value="Periplasmic binding protein-like II"/>
    <property type="match status" value="1"/>
</dbReference>
<keyword evidence="6" id="KW-1185">Reference proteome</keyword>
<dbReference type="Gene3D" id="3.40.190.10">
    <property type="entry name" value="Periplasmic binding protein-like II"/>
    <property type="match status" value="2"/>
</dbReference>
<accession>A0A975HGZ1</accession>
<dbReference type="PANTHER" id="PTHR35936">
    <property type="entry name" value="MEMBRANE-BOUND LYTIC MUREIN TRANSGLYCOSYLASE F"/>
    <property type="match status" value="1"/>
</dbReference>